<accession>A0A8K0UHH1</accession>
<comment type="caution">
    <text evidence="1">The sequence shown here is derived from an EMBL/GenBank/DDBJ whole genome shotgun (WGS) entry which is preliminary data.</text>
</comment>
<keyword evidence="2" id="KW-1185">Reference proteome</keyword>
<proteinExistence type="predicted"/>
<reference evidence="1" key="1">
    <citation type="journal article" date="2021" name="New Phytol.">
        <title>Evolutionary innovations through gain and loss of genes in the ectomycorrhizal Boletales.</title>
        <authorList>
            <person name="Wu G."/>
            <person name="Miyauchi S."/>
            <person name="Morin E."/>
            <person name="Kuo A."/>
            <person name="Drula E."/>
            <person name="Varga T."/>
            <person name="Kohler A."/>
            <person name="Feng B."/>
            <person name="Cao Y."/>
            <person name="Lipzen A."/>
            <person name="Daum C."/>
            <person name="Hundley H."/>
            <person name="Pangilinan J."/>
            <person name="Johnson J."/>
            <person name="Barry K."/>
            <person name="LaButti K."/>
            <person name="Ng V."/>
            <person name="Ahrendt S."/>
            <person name="Min B."/>
            <person name="Choi I.G."/>
            <person name="Park H."/>
            <person name="Plett J.M."/>
            <person name="Magnuson J."/>
            <person name="Spatafora J.W."/>
            <person name="Nagy L.G."/>
            <person name="Henrissat B."/>
            <person name="Grigoriev I.V."/>
            <person name="Yang Z.L."/>
            <person name="Xu J."/>
            <person name="Martin F.M."/>
        </authorList>
    </citation>
    <scope>NUCLEOTIDE SEQUENCE</scope>
    <source>
        <strain evidence="1">KKN 215</strain>
    </source>
</reference>
<feature type="non-terminal residue" evidence="1">
    <location>
        <position position="121"/>
    </location>
</feature>
<organism evidence="1 2">
    <name type="scientific">Cristinia sonorae</name>
    <dbReference type="NCBI Taxonomy" id="1940300"/>
    <lineage>
        <taxon>Eukaryota</taxon>
        <taxon>Fungi</taxon>
        <taxon>Dikarya</taxon>
        <taxon>Basidiomycota</taxon>
        <taxon>Agaricomycotina</taxon>
        <taxon>Agaricomycetes</taxon>
        <taxon>Agaricomycetidae</taxon>
        <taxon>Agaricales</taxon>
        <taxon>Pleurotineae</taxon>
        <taxon>Stephanosporaceae</taxon>
        <taxon>Cristinia</taxon>
    </lineage>
</organism>
<dbReference type="OrthoDB" id="3359487at2759"/>
<dbReference type="SUPFAM" id="SSF53098">
    <property type="entry name" value="Ribonuclease H-like"/>
    <property type="match status" value="1"/>
</dbReference>
<dbReference type="AlphaFoldDB" id="A0A8K0UHH1"/>
<sequence length="121" mass="14004">KSLGLRKYELEGYEWKLAEQLRDVLEIFNEATLFFSHSTPNLAQVIPAMDEIDETLATLATSPELDKSIRVAVALSKQHLNKYYEKTDMSEVYRIAMILHPGHKLSYFKEANWEADWINNA</sequence>
<gene>
    <name evidence="1" type="ORF">BXZ70DRAFT_865985</name>
</gene>
<protein>
    <submittedName>
        <fullName evidence="1">Uncharacterized protein</fullName>
    </submittedName>
</protein>
<dbReference type="InterPro" id="IPR012337">
    <property type="entry name" value="RNaseH-like_sf"/>
</dbReference>
<dbReference type="Proteomes" id="UP000813824">
    <property type="component" value="Unassembled WGS sequence"/>
</dbReference>
<evidence type="ECO:0000313" key="2">
    <source>
        <dbReference type="Proteomes" id="UP000813824"/>
    </source>
</evidence>
<name>A0A8K0UHH1_9AGAR</name>
<feature type="non-terminal residue" evidence="1">
    <location>
        <position position="1"/>
    </location>
</feature>
<dbReference type="EMBL" id="JAEVFJ010000039">
    <property type="protein sequence ID" value="KAH8088945.1"/>
    <property type="molecule type" value="Genomic_DNA"/>
</dbReference>
<evidence type="ECO:0000313" key="1">
    <source>
        <dbReference type="EMBL" id="KAH8088945.1"/>
    </source>
</evidence>